<organism evidence="4 5">
    <name type="scientific">Parasphingorhabdus cellanae</name>
    <dbReference type="NCBI Taxonomy" id="2806553"/>
    <lineage>
        <taxon>Bacteria</taxon>
        <taxon>Pseudomonadati</taxon>
        <taxon>Pseudomonadota</taxon>
        <taxon>Alphaproteobacteria</taxon>
        <taxon>Sphingomonadales</taxon>
        <taxon>Sphingomonadaceae</taxon>
        <taxon>Parasphingorhabdus</taxon>
    </lineage>
</organism>
<evidence type="ECO:0000259" key="3">
    <source>
        <dbReference type="Pfam" id="PF02397"/>
    </source>
</evidence>
<dbReference type="InterPro" id="IPR003362">
    <property type="entry name" value="Bact_transf"/>
</dbReference>
<proteinExistence type="inferred from homology"/>
<name>A0ABX7TBI1_9SPHN</name>
<keyword evidence="5" id="KW-1185">Reference proteome</keyword>
<dbReference type="GO" id="GO:0016740">
    <property type="term" value="F:transferase activity"/>
    <property type="evidence" value="ECO:0007669"/>
    <property type="project" value="UniProtKB-KW"/>
</dbReference>
<dbReference type="Proteomes" id="UP000663923">
    <property type="component" value="Chromosome"/>
</dbReference>
<reference evidence="4 5" key="1">
    <citation type="submission" date="2021-03" db="EMBL/GenBank/DDBJ databases">
        <title>Complete genome of Parasphingorhabdus_sp.JHSY0214.</title>
        <authorList>
            <person name="Yoo J.H."/>
            <person name="Bae J.W."/>
        </authorList>
    </citation>
    <scope>NUCLEOTIDE SEQUENCE [LARGE SCALE GENOMIC DNA]</scope>
    <source>
        <strain evidence="4 5">JHSY0214</strain>
    </source>
</reference>
<comment type="similarity">
    <text evidence="1">Belongs to the bacterial sugar transferase family.</text>
</comment>
<sequence length="191" mass="21797">MDLVLVSIAILFLAPLMLVTAIAIKLESRGPVLFKQRRLGHGNRLFHIYKFRSMRDDLSDLNGDRSTDRDDDRITRVGRFIRATSIDELPQLFNVLFGTMSLVGPRPHALGSKADSKLFWEIDRNYWLRHATIPGLTGLAQVRGFRGATMTRADLELRLASDLEYIQRWSLGYDLLILARTFGVIVHRNGF</sequence>
<protein>
    <submittedName>
        <fullName evidence="4">Sugar transferase</fullName>
    </submittedName>
</protein>
<evidence type="ECO:0000313" key="5">
    <source>
        <dbReference type="Proteomes" id="UP000663923"/>
    </source>
</evidence>
<dbReference type="Pfam" id="PF02397">
    <property type="entry name" value="Bac_transf"/>
    <property type="match status" value="1"/>
</dbReference>
<keyword evidence="2" id="KW-0270">Exopolysaccharide synthesis</keyword>
<keyword evidence="4" id="KW-0808">Transferase</keyword>
<feature type="domain" description="Bacterial sugar transferase" evidence="3">
    <location>
        <begin position="1"/>
        <end position="186"/>
    </location>
</feature>
<evidence type="ECO:0000256" key="2">
    <source>
        <dbReference type="ARBA" id="ARBA00023169"/>
    </source>
</evidence>
<evidence type="ECO:0000256" key="1">
    <source>
        <dbReference type="ARBA" id="ARBA00006464"/>
    </source>
</evidence>
<gene>
    <name evidence="4" type="ORF">J4G78_13860</name>
</gene>
<dbReference type="PANTHER" id="PTHR30576">
    <property type="entry name" value="COLANIC BIOSYNTHESIS UDP-GLUCOSE LIPID CARRIER TRANSFERASE"/>
    <property type="match status" value="1"/>
</dbReference>
<accession>A0ABX7TBI1</accession>
<evidence type="ECO:0000313" key="4">
    <source>
        <dbReference type="EMBL" id="QTD57868.1"/>
    </source>
</evidence>
<dbReference type="PANTHER" id="PTHR30576:SF0">
    <property type="entry name" value="UNDECAPRENYL-PHOSPHATE N-ACETYLGALACTOSAMINYL 1-PHOSPHATE TRANSFERASE-RELATED"/>
    <property type="match status" value="1"/>
</dbReference>
<dbReference type="EMBL" id="CP071794">
    <property type="protein sequence ID" value="QTD57868.1"/>
    <property type="molecule type" value="Genomic_DNA"/>
</dbReference>